<feature type="compositionally biased region" description="Basic residues" evidence="1">
    <location>
        <begin position="1633"/>
        <end position="1643"/>
    </location>
</feature>
<evidence type="ECO:0000313" key="3">
    <source>
        <dbReference type="Proteomes" id="UP001362999"/>
    </source>
</evidence>
<feature type="compositionally biased region" description="Polar residues" evidence="1">
    <location>
        <begin position="1623"/>
        <end position="1632"/>
    </location>
</feature>
<feature type="compositionally biased region" description="Basic and acidic residues" evidence="1">
    <location>
        <begin position="1591"/>
        <end position="1613"/>
    </location>
</feature>
<evidence type="ECO:0008006" key="4">
    <source>
        <dbReference type="Google" id="ProtNLM"/>
    </source>
</evidence>
<dbReference type="Proteomes" id="UP001362999">
    <property type="component" value="Unassembled WGS sequence"/>
</dbReference>
<evidence type="ECO:0000313" key="2">
    <source>
        <dbReference type="EMBL" id="KAK7018234.1"/>
    </source>
</evidence>
<keyword evidence="3" id="KW-1185">Reference proteome</keyword>
<comment type="caution">
    <text evidence="2">The sequence shown here is derived from an EMBL/GenBank/DDBJ whole genome shotgun (WGS) entry which is preliminary data.</text>
</comment>
<dbReference type="CDD" id="cd15489">
    <property type="entry name" value="PHD_SF"/>
    <property type="match status" value="1"/>
</dbReference>
<organism evidence="2 3">
    <name type="scientific">Favolaschia claudopus</name>
    <dbReference type="NCBI Taxonomy" id="2862362"/>
    <lineage>
        <taxon>Eukaryota</taxon>
        <taxon>Fungi</taxon>
        <taxon>Dikarya</taxon>
        <taxon>Basidiomycota</taxon>
        <taxon>Agaricomycotina</taxon>
        <taxon>Agaricomycetes</taxon>
        <taxon>Agaricomycetidae</taxon>
        <taxon>Agaricales</taxon>
        <taxon>Marasmiineae</taxon>
        <taxon>Mycenaceae</taxon>
        <taxon>Favolaschia</taxon>
    </lineage>
</organism>
<proteinExistence type="predicted"/>
<gene>
    <name evidence="2" type="ORF">R3P38DRAFT_3360049</name>
</gene>
<feature type="region of interest" description="Disordered" evidence="1">
    <location>
        <begin position="1555"/>
        <end position="1643"/>
    </location>
</feature>
<feature type="compositionally biased region" description="Polar residues" evidence="1">
    <location>
        <begin position="45"/>
        <end position="54"/>
    </location>
</feature>
<dbReference type="EMBL" id="JAWWNJ010000046">
    <property type="protein sequence ID" value="KAK7018234.1"/>
    <property type="molecule type" value="Genomic_DNA"/>
</dbReference>
<feature type="region of interest" description="Disordered" evidence="1">
    <location>
        <begin position="16"/>
        <end position="54"/>
    </location>
</feature>
<evidence type="ECO:0000256" key="1">
    <source>
        <dbReference type="SAM" id="MobiDB-lite"/>
    </source>
</evidence>
<protein>
    <recommendedName>
        <fullName evidence="4">Zinc finger PHD-type domain-containing protein</fullName>
    </recommendedName>
</protein>
<sequence length="1643" mass="184859">MFKAIWSFFFPPSQPQVPIPHQHPRKYPHTGTLESDSSDPRSRRGTNAPNNINSYNENYVYGYPQQYLPPLQPQFQPSYPAGYPPYHPMPPALQFNQPGYPFHFPPNLWVPNLPAANYVQPGMFPPPNYPPPGWQGPPSHATTVPSSSFAQAAESSVVAGNGFATKHETSRASSFNFPVGFVRRECVKGQEEDGWDRTNWVWRSWGTREYNGHPDAELRVCVGCFRCGNCGRLTRPHTQAPGREKQIAKGCTNQTCPIGVPLQHDKCEARTYRYKTSTTLVWEHLGDHSTHQRPPGGRLSKFEEDALDIQVQRRPGASAHELRTGDINPGSIPLADISPALANPKAARYALGKSQARLGITSSSVKGGLASISAIGDLQNRLPTPFIIASSLANPTHITLQTPFMDNIIRECVESWILDLATGPTVGRHGLVVDGDLSFFQLGTLLATCAFSMTSYDWIPVLYSWINHQDTAHHRQHFAHLFRAIIKHAGPRFDRKMLLCVSFISKSSVFLLNKNSTQVMDYSGAQRAAEAEEYADAIISTSTGFASLSPAAQAVERAQLVKEATESVVGCAVHFWRSADRIMNTHSLVPSESKHTFESGLRELVSPSTTSERFDVVLQELKNTFPRTKNWFRWWERGPIMSMIFRSKSAVSPEMAARVPSTTNPIEHQHSLLHHSVGKDQEIVPGIEKLYLHVREMEKKYLAIKGGHFDATEPRNSRPTKPRVFQFNDGRAPDTIEALAAAENKQEDVEIIVSNPTIDFPLIRLKSYPWDAPNSCFFDNGMEMWYQAFVRWQTLEREEFLLRLPSTSALSCFFYHFHRRIKYLTNRKLTEAQRELHINQELGLGQAKARQFIFNRWMLYSDPASYGCATTWMHHAIRDSNTGDAVHSIFGVGHRLVGHCLANHRVNIRVGAFQTSFRLNVFDIRTARAKFGPEATLTDYFSTAIPRKDVGTDHSGTTVVHSMEISPCPHPECTHSSLLPIVDSIETEWPKILHLRPETSTLARFPLDKTFEISDEAGNHVQYQLIGTISFDAGRKHWTSKFLINDVTFSYDDTWNNGTLRSRGQGDLITIPDNTEVLWVFHRSSAHAKTMRSFKDTVSTYAEALDRENRRPKTPPIEIRDTPSPDNSFADFQTADDGEDVVMSELAESVFSPVFPVNLLPLEHSPPPPSVVGPEYPPPTDWCTECSKFCDPTAPVPLIKCAGCSFLTHVPCIVQEQFTTDVQWLCSRCTLILEPEPSWTDELLDTYVMFPGSSGKTFYPARIASVTSTGLVRVEWYRDNVYPSFDRPMESEFVVTKAECAKAAGANVDSNVGMIKWPYRLVEDAHDIHGYENTEISDALLHACQPILDIIKCNTEHPIQLDYEAWMDSAPINEEKRANGFAGRFNIGILPGDASLIEPHIQELTSTLFPFDPDSKTPHTMKSRRWFQTVAPILFQLVILRIYLRRHPSDDIQIYFLSRFFTSEELRALPLDDLLWNAKAGNIIRNITTPELVLNTPEHKQPGRSISYDFTKMKLRFSRAAEGRIPSTFDLASAFGGNGDEYVWQSSELPGLFEQFIDPPPSSPLTALSDIEVEPRPPSPAPPVERSKRKREVDDIGGRVETDSKDKVEEKPKRVATRRSARVQGTTGTTKPKATRSRRQARG</sequence>
<reference evidence="2 3" key="1">
    <citation type="journal article" date="2024" name="J Genomics">
        <title>Draft genome sequencing and assembly of Favolaschia claudopus CIRM-BRFM 2984 isolated from oak limbs.</title>
        <authorList>
            <person name="Navarro D."/>
            <person name="Drula E."/>
            <person name="Chaduli D."/>
            <person name="Cazenave R."/>
            <person name="Ahrendt S."/>
            <person name="Wang J."/>
            <person name="Lipzen A."/>
            <person name="Daum C."/>
            <person name="Barry K."/>
            <person name="Grigoriev I.V."/>
            <person name="Favel A."/>
            <person name="Rosso M.N."/>
            <person name="Martin F."/>
        </authorList>
    </citation>
    <scope>NUCLEOTIDE SEQUENCE [LARGE SCALE GENOMIC DNA]</scope>
    <source>
        <strain evidence="2 3">CIRM-BRFM 2984</strain>
    </source>
</reference>
<accession>A0AAW0AY24</accession>
<name>A0AAW0AY24_9AGAR</name>